<reference evidence="1" key="1">
    <citation type="submission" date="2023-06" db="EMBL/GenBank/DDBJ databases">
        <authorList>
            <consortium name="Lawrence Berkeley National Laboratory"/>
            <person name="Ahrendt S."/>
            <person name="Sahu N."/>
            <person name="Indic B."/>
            <person name="Wong-Bajracharya J."/>
            <person name="Merenyi Z."/>
            <person name="Ke H.-M."/>
            <person name="Monk M."/>
            <person name="Kocsube S."/>
            <person name="Drula E."/>
            <person name="Lipzen A."/>
            <person name="Balint B."/>
            <person name="Henrissat B."/>
            <person name="Andreopoulos B."/>
            <person name="Martin F.M."/>
            <person name="Harder C.B."/>
            <person name="Rigling D."/>
            <person name="Ford K.L."/>
            <person name="Foster G.D."/>
            <person name="Pangilinan J."/>
            <person name="Papanicolaou A."/>
            <person name="Barry K."/>
            <person name="LaButti K."/>
            <person name="Viragh M."/>
            <person name="Koriabine M."/>
            <person name="Yan M."/>
            <person name="Riley R."/>
            <person name="Champramary S."/>
            <person name="Plett K.L."/>
            <person name="Tsai I.J."/>
            <person name="Slot J."/>
            <person name="Sipos G."/>
            <person name="Plett J."/>
            <person name="Nagy L.G."/>
            <person name="Grigoriev I.V."/>
        </authorList>
    </citation>
    <scope>NUCLEOTIDE SEQUENCE</scope>
    <source>
        <strain evidence="1">FPL87.14</strain>
    </source>
</reference>
<keyword evidence="2" id="KW-1185">Reference proteome</keyword>
<comment type="caution">
    <text evidence="1">The sequence shown here is derived from an EMBL/GenBank/DDBJ whole genome shotgun (WGS) entry which is preliminary data.</text>
</comment>
<dbReference type="Proteomes" id="UP001175226">
    <property type="component" value="Unassembled WGS sequence"/>
</dbReference>
<protein>
    <submittedName>
        <fullName evidence="1">Uncharacterized protein</fullName>
    </submittedName>
</protein>
<accession>A0AA39MCB4</accession>
<gene>
    <name evidence="1" type="ORF">EV421DRAFT_1914489</name>
</gene>
<organism evidence="1 2">
    <name type="scientific">Armillaria borealis</name>
    <dbReference type="NCBI Taxonomy" id="47425"/>
    <lineage>
        <taxon>Eukaryota</taxon>
        <taxon>Fungi</taxon>
        <taxon>Dikarya</taxon>
        <taxon>Basidiomycota</taxon>
        <taxon>Agaricomycotina</taxon>
        <taxon>Agaricomycetes</taxon>
        <taxon>Agaricomycetidae</taxon>
        <taxon>Agaricales</taxon>
        <taxon>Marasmiineae</taxon>
        <taxon>Physalacriaceae</taxon>
        <taxon>Armillaria</taxon>
    </lineage>
</organism>
<evidence type="ECO:0000313" key="1">
    <source>
        <dbReference type="EMBL" id="KAK0429541.1"/>
    </source>
</evidence>
<dbReference type="AlphaFoldDB" id="A0AA39MCB4"/>
<proteinExistence type="predicted"/>
<evidence type="ECO:0000313" key="2">
    <source>
        <dbReference type="Proteomes" id="UP001175226"/>
    </source>
</evidence>
<sequence length="283" mass="32450">MRICIAPPPNCLTTAENPAKIHSMFKFWLHLHVPIIVHLSLPFYLPQLMYQNSWKTLVSLDYLEMTNQWESGETKAAQCRDKMQEFLKGCCDEIEMDFGAGNSESVSWRGKVYSELTPTNHQEIVWEISELGFHLELRELDCLVCAVTPICDVACEMAVLHCFVGPILVANIGGANMGLANPNWFDHVPYLCSLHQVMQIWAGPKPDIVAKDKSSWLWTEAKILELEKEMARYYVDTFFLHFRQPPVLSRYLLHNLSTSFLPFPRVHGQTSVPNVHADISKWE</sequence>
<dbReference type="EMBL" id="JAUEPT010000238">
    <property type="protein sequence ID" value="KAK0429541.1"/>
    <property type="molecule type" value="Genomic_DNA"/>
</dbReference>
<name>A0AA39MCB4_9AGAR</name>